<sequence length="117" mass="13953">MINIIIFIMFLFILSFILFFINFIISKKTSLNQEKMSPFECGFNPSSSARLPFSTQFFIISLIFLIFDIEIALLLPLIFLSMNFNPFIIFYSFMFLFILIIGLYIEYNEYSLDWKMI</sequence>
<dbReference type="Gene3D" id="1.20.58.1610">
    <property type="entry name" value="NADH:ubiquinone/plastoquinone oxidoreductase, chain 3"/>
    <property type="match status" value="1"/>
</dbReference>
<keyword evidence="4 9" id="KW-0813">Transport</keyword>
<comment type="function">
    <text evidence="9">Core subunit of the mitochondrial membrane respiratory chain NADH dehydrogenase (Complex I) which catalyzes electron transfer from NADH through the respiratory chain, using ubiquinone as an electron acceptor. Essential for the catalytic activity of complex I.</text>
</comment>
<dbReference type="PANTHER" id="PTHR11058">
    <property type="entry name" value="NADH-UBIQUINONE OXIDOREDUCTASE CHAIN 3"/>
    <property type="match status" value="1"/>
</dbReference>
<dbReference type="InterPro" id="IPR038430">
    <property type="entry name" value="NDAH_ubi_oxred_su3_sf"/>
</dbReference>
<gene>
    <name evidence="10" type="primary">ND3</name>
</gene>
<evidence type="ECO:0000256" key="5">
    <source>
        <dbReference type="ARBA" id="ARBA00022692"/>
    </source>
</evidence>
<comment type="subcellular location">
    <subcellularLocation>
        <location evidence="1">Membrane</location>
    </subcellularLocation>
    <subcellularLocation>
        <location evidence="9">Mitochondrion membrane</location>
        <topology evidence="9">Multi-pass membrane protein</topology>
    </subcellularLocation>
</comment>
<evidence type="ECO:0000256" key="7">
    <source>
        <dbReference type="ARBA" id="ARBA00023136"/>
    </source>
</evidence>
<dbReference type="EC" id="7.1.1.2" evidence="9"/>
<protein>
    <recommendedName>
        <fullName evidence="3 9">NADH-ubiquinone oxidoreductase chain 3</fullName>
        <ecNumber evidence="9">7.1.1.2</ecNumber>
    </recommendedName>
</protein>
<keyword evidence="5 9" id="KW-0812">Transmembrane</keyword>
<keyword evidence="6 9" id="KW-1133">Transmembrane helix</keyword>
<feature type="transmembrane region" description="Helical" evidence="9">
    <location>
        <begin position="88"/>
        <end position="107"/>
    </location>
</feature>
<keyword evidence="9 10" id="KW-0496">Mitochondrion</keyword>
<evidence type="ECO:0000256" key="2">
    <source>
        <dbReference type="ARBA" id="ARBA00008472"/>
    </source>
</evidence>
<dbReference type="Pfam" id="PF00507">
    <property type="entry name" value="Oxidored_q4"/>
    <property type="match status" value="1"/>
</dbReference>
<keyword evidence="9" id="KW-0249">Electron transport</keyword>
<keyword evidence="9" id="KW-1278">Translocase</keyword>
<feature type="transmembrane region" description="Helical" evidence="9">
    <location>
        <begin position="57"/>
        <end position="82"/>
    </location>
</feature>
<keyword evidence="9" id="KW-0520">NAD</keyword>
<accession>A0A291NTL5</accession>
<reference evidence="10" key="1">
    <citation type="submission" date="2017-06" db="EMBL/GenBank/DDBJ databases">
        <title>Atta texana mitochondrion genome.</title>
        <authorList>
            <person name="Almeida C.S."/>
        </authorList>
    </citation>
    <scope>NUCLEOTIDE SEQUENCE</scope>
</reference>
<evidence type="ECO:0000256" key="1">
    <source>
        <dbReference type="ARBA" id="ARBA00004370"/>
    </source>
</evidence>
<dbReference type="InterPro" id="IPR000440">
    <property type="entry name" value="NADH_UbQ/plastoQ_OxRdtase_su3"/>
</dbReference>
<name>A0A291NTL5_9HYME</name>
<keyword evidence="7 9" id="KW-0472">Membrane</keyword>
<comment type="similarity">
    <text evidence="2 9">Belongs to the complex I subunit 3 family.</text>
</comment>
<dbReference type="AlphaFoldDB" id="A0A291NTL5"/>
<evidence type="ECO:0000256" key="4">
    <source>
        <dbReference type="ARBA" id="ARBA00022448"/>
    </source>
</evidence>
<dbReference type="GO" id="GO:0030964">
    <property type="term" value="C:NADH dehydrogenase complex"/>
    <property type="evidence" value="ECO:0007669"/>
    <property type="project" value="TreeGrafter"/>
</dbReference>
<dbReference type="GO" id="GO:0031966">
    <property type="term" value="C:mitochondrial membrane"/>
    <property type="evidence" value="ECO:0007669"/>
    <property type="project" value="UniProtKB-SubCell"/>
</dbReference>
<geneLocation type="mitochondrion" evidence="10"/>
<keyword evidence="9" id="KW-0679">Respiratory chain</keyword>
<evidence type="ECO:0000256" key="6">
    <source>
        <dbReference type="ARBA" id="ARBA00022989"/>
    </source>
</evidence>
<evidence type="ECO:0000256" key="3">
    <source>
        <dbReference type="ARBA" id="ARBA00021007"/>
    </source>
</evidence>
<comment type="catalytic activity">
    <reaction evidence="8 9">
        <text>a ubiquinone + NADH + 5 H(+)(in) = a ubiquinol + NAD(+) + 4 H(+)(out)</text>
        <dbReference type="Rhea" id="RHEA:29091"/>
        <dbReference type="Rhea" id="RHEA-COMP:9565"/>
        <dbReference type="Rhea" id="RHEA-COMP:9566"/>
        <dbReference type="ChEBI" id="CHEBI:15378"/>
        <dbReference type="ChEBI" id="CHEBI:16389"/>
        <dbReference type="ChEBI" id="CHEBI:17976"/>
        <dbReference type="ChEBI" id="CHEBI:57540"/>
        <dbReference type="ChEBI" id="CHEBI:57945"/>
        <dbReference type="EC" id="7.1.1.2"/>
    </reaction>
</comment>
<feature type="transmembrane region" description="Helical" evidence="9">
    <location>
        <begin position="6"/>
        <end position="25"/>
    </location>
</feature>
<evidence type="ECO:0000256" key="8">
    <source>
        <dbReference type="ARBA" id="ARBA00049551"/>
    </source>
</evidence>
<evidence type="ECO:0000313" key="10">
    <source>
        <dbReference type="EMBL" id="ATJ03027.1"/>
    </source>
</evidence>
<evidence type="ECO:0000256" key="9">
    <source>
        <dbReference type="RuleBase" id="RU003640"/>
    </source>
</evidence>
<dbReference type="EMBL" id="MF417380">
    <property type="protein sequence ID" value="ATJ03027.1"/>
    <property type="molecule type" value="Genomic_DNA"/>
</dbReference>
<keyword evidence="9" id="KW-0830">Ubiquinone</keyword>
<proteinExistence type="inferred from homology"/>
<dbReference type="GO" id="GO:0008137">
    <property type="term" value="F:NADH dehydrogenase (ubiquinone) activity"/>
    <property type="evidence" value="ECO:0007669"/>
    <property type="project" value="UniProtKB-UniRule"/>
</dbReference>
<organism evidence="10">
    <name type="scientific">Atta texana</name>
    <dbReference type="NCBI Taxonomy" id="493209"/>
    <lineage>
        <taxon>Eukaryota</taxon>
        <taxon>Metazoa</taxon>
        <taxon>Ecdysozoa</taxon>
        <taxon>Arthropoda</taxon>
        <taxon>Hexapoda</taxon>
        <taxon>Insecta</taxon>
        <taxon>Pterygota</taxon>
        <taxon>Neoptera</taxon>
        <taxon>Endopterygota</taxon>
        <taxon>Hymenoptera</taxon>
        <taxon>Apocrita</taxon>
        <taxon>Aculeata</taxon>
        <taxon>Formicoidea</taxon>
        <taxon>Formicidae</taxon>
        <taxon>Myrmicinae</taxon>
        <taxon>Atta</taxon>
    </lineage>
</organism>
<dbReference type="PANTHER" id="PTHR11058:SF9">
    <property type="entry name" value="NADH-UBIQUINONE OXIDOREDUCTASE CHAIN 3"/>
    <property type="match status" value="1"/>
</dbReference>